<dbReference type="GO" id="GO:0005923">
    <property type="term" value="C:bicellular tight junction"/>
    <property type="evidence" value="ECO:0007669"/>
    <property type="project" value="TreeGrafter"/>
</dbReference>
<name>A0AAZ3SFM0_ONCTS</name>
<dbReference type="PANTHER" id="PTHR46349">
    <property type="entry name" value="CINGULIN-LIKE PROTEIN 1-RELATED"/>
    <property type="match status" value="1"/>
</dbReference>
<sequence>MELIRVELLQESAVKQDLECEKITLERQNKDLKSRVSHLEGSQRSNQDVVVSRLEGRVQELEGRLEGEERDNINLQQANRKLERKVKEMTIQVDDEHISMQNQNDQLNQRLKSVKRQMDGAEEEIERLENSKRKLQRDLDERIETNDQVLSQLNTLRSEMSMLWFHKTEGYLRQNRKEGDLVGLDGWAYHANI</sequence>
<protein>
    <recommendedName>
        <fullName evidence="3">Myosin tail domain-containing protein</fullName>
    </recommendedName>
</protein>
<evidence type="ECO:0000256" key="2">
    <source>
        <dbReference type="SAM" id="Coils"/>
    </source>
</evidence>
<reference evidence="4" key="2">
    <citation type="submission" date="2025-08" db="UniProtKB">
        <authorList>
            <consortium name="Ensembl"/>
        </authorList>
    </citation>
    <scope>IDENTIFICATION</scope>
</reference>
<dbReference type="InterPro" id="IPR002928">
    <property type="entry name" value="Myosin_tail"/>
</dbReference>
<dbReference type="Pfam" id="PF01576">
    <property type="entry name" value="Myosin_tail_1"/>
    <property type="match status" value="1"/>
</dbReference>
<evidence type="ECO:0000313" key="4">
    <source>
        <dbReference type="Ensembl" id="ENSOTSP00005152045.1"/>
    </source>
</evidence>
<keyword evidence="5" id="KW-1185">Reference proteome</keyword>
<keyword evidence="1 2" id="KW-0175">Coiled coil</keyword>
<dbReference type="GeneTree" id="ENSGT00940000154489"/>
<organism evidence="4 5">
    <name type="scientific">Oncorhynchus tshawytscha</name>
    <name type="common">Chinook salmon</name>
    <name type="synonym">Salmo tshawytscha</name>
    <dbReference type="NCBI Taxonomy" id="74940"/>
    <lineage>
        <taxon>Eukaryota</taxon>
        <taxon>Metazoa</taxon>
        <taxon>Chordata</taxon>
        <taxon>Craniata</taxon>
        <taxon>Vertebrata</taxon>
        <taxon>Euteleostomi</taxon>
        <taxon>Actinopterygii</taxon>
        <taxon>Neopterygii</taxon>
        <taxon>Teleostei</taxon>
        <taxon>Protacanthopterygii</taxon>
        <taxon>Salmoniformes</taxon>
        <taxon>Salmonidae</taxon>
        <taxon>Salmoninae</taxon>
        <taxon>Oncorhynchus</taxon>
    </lineage>
</organism>
<dbReference type="Proteomes" id="UP000694402">
    <property type="component" value="Unassembled WGS sequence"/>
</dbReference>
<dbReference type="GO" id="GO:0150105">
    <property type="term" value="P:protein localization to cell-cell junction"/>
    <property type="evidence" value="ECO:0007669"/>
    <property type="project" value="TreeGrafter"/>
</dbReference>
<dbReference type="AlphaFoldDB" id="A0AAZ3SFM0"/>
<dbReference type="GO" id="GO:0016459">
    <property type="term" value="C:myosin complex"/>
    <property type="evidence" value="ECO:0007669"/>
    <property type="project" value="InterPro"/>
</dbReference>
<dbReference type="Ensembl" id="ENSOTST00005125846.1">
    <property type="protein sequence ID" value="ENSOTSP00005152045.1"/>
    <property type="gene ID" value="ENSOTSG00005068626.1"/>
</dbReference>
<reference evidence="5" key="1">
    <citation type="journal article" date="2018" name="PLoS ONE">
        <title>Chinook salmon (Oncorhynchus tshawytscha) genome and transcriptome.</title>
        <authorList>
            <person name="Christensen K.A."/>
            <person name="Leong J.S."/>
            <person name="Sakhrani D."/>
            <person name="Biagi C.A."/>
            <person name="Minkley D.R."/>
            <person name="Withler R.E."/>
            <person name="Rondeau E.B."/>
            <person name="Koop B.F."/>
            <person name="Devlin R.H."/>
        </authorList>
    </citation>
    <scope>NUCLEOTIDE SEQUENCE [LARGE SCALE GENOMIC DNA]</scope>
</reference>
<reference evidence="4" key="3">
    <citation type="submission" date="2025-09" db="UniProtKB">
        <authorList>
            <consortium name="Ensembl"/>
        </authorList>
    </citation>
    <scope>IDENTIFICATION</scope>
</reference>
<dbReference type="Gene3D" id="6.10.250.2420">
    <property type="match status" value="1"/>
</dbReference>
<dbReference type="PANTHER" id="PTHR46349:SF2">
    <property type="entry name" value="CINGULIN-LIKE PROTEIN 1"/>
    <property type="match status" value="1"/>
</dbReference>
<feature type="domain" description="Myosin tail" evidence="3">
    <location>
        <begin position="2"/>
        <end position="159"/>
    </location>
</feature>
<evidence type="ECO:0000313" key="5">
    <source>
        <dbReference type="Proteomes" id="UP000694402"/>
    </source>
</evidence>
<feature type="coiled-coil region" evidence="2">
    <location>
        <begin position="15"/>
        <end position="145"/>
    </location>
</feature>
<dbReference type="SUPFAM" id="SSF90257">
    <property type="entry name" value="Myosin rod fragments"/>
    <property type="match status" value="1"/>
</dbReference>
<dbReference type="Gene3D" id="1.20.5.340">
    <property type="match status" value="1"/>
</dbReference>
<proteinExistence type="predicted"/>
<evidence type="ECO:0000256" key="1">
    <source>
        <dbReference type="ARBA" id="ARBA00023054"/>
    </source>
</evidence>
<accession>A0AAZ3SFM0</accession>
<evidence type="ECO:0000259" key="3">
    <source>
        <dbReference type="Pfam" id="PF01576"/>
    </source>
</evidence>